<evidence type="ECO:0000313" key="2">
    <source>
        <dbReference type="WBParaSite" id="HCON_00193300-00001"/>
    </source>
</evidence>
<name>A0A7I4Z5X8_HAECO</name>
<dbReference type="WBParaSite" id="HCON_00193300-00001">
    <property type="protein sequence ID" value="HCON_00193300-00001"/>
    <property type="gene ID" value="HCON_00193300"/>
</dbReference>
<organism evidence="1 2">
    <name type="scientific">Haemonchus contortus</name>
    <name type="common">Barber pole worm</name>
    <dbReference type="NCBI Taxonomy" id="6289"/>
    <lineage>
        <taxon>Eukaryota</taxon>
        <taxon>Metazoa</taxon>
        <taxon>Ecdysozoa</taxon>
        <taxon>Nematoda</taxon>
        <taxon>Chromadorea</taxon>
        <taxon>Rhabditida</taxon>
        <taxon>Rhabditina</taxon>
        <taxon>Rhabditomorpha</taxon>
        <taxon>Strongyloidea</taxon>
        <taxon>Trichostrongylidae</taxon>
        <taxon>Haemonchus</taxon>
    </lineage>
</organism>
<evidence type="ECO:0000313" key="1">
    <source>
        <dbReference type="Proteomes" id="UP000025227"/>
    </source>
</evidence>
<sequence>MSCPEGYGHQYDHYQPYPHNGQVPVSSTSSKQQDDCNHVLQDFHHERRKGFFDKLLHHYASIEETLYIYNLHHVNIYCS</sequence>
<protein>
    <submittedName>
        <fullName evidence="2">Uncharacterized protein</fullName>
    </submittedName>
</protein>
<accession>A0A7I4Z5X8</accession>
<dbReference type="AlphaFoldDB" id="A0A7I4Z5X8"/>
<dbReference type="Proteomes" id="UP000025227">
    <property type="component" value="Unplaced"/>
</dbReference>
<keyword evidence="1" id="KW-1185">Reference proteome</keyword>
<reference evidence="2" key="1">
    <citation type="submission" date="2020-12" db="UniProtKB">
        <authorList>
            <consortium name="WormBaseParasite"/>
        </authorList>
    </citation>
    <scope>IDENTIFICATION</scope>
    <source>
        <strain evidence="2">MHco3</strain>
    </source>
</reference>
<proteinExistence type="predicted"/>